<keyword evidence="2" id="KW-1185">Reference proteome</keyword>
<dbReference type="EMBL" id="JAXAVV010000004">
    <property type="protein sequence ID" value="MDX8049640.1"/>
    <property type="molecule type" value="Genomic_DNA"/>
</dbReference>
<sequence length="133" mass="14713">MDNHNPYLLLGVDYGADAAVARRSFARAARRMRRAGGEAAVSIEDLNRALHEIQQRDHDPADAVDQFRVPANPQVFRPGSTGAFAPAPRPLARATEVSESDVDVLEDWLADDLWELLGAITPRLTQFDDGYTR</sequence>
<evidence type="ECO:0000313" key="2">
    <source>
        <dbReference type="Proteomes" id="UP001271792"/>
    </source>
</evidence>
<dbReference type="RefSeq" id="WP_319983672.1">
    <property type="nucleotide sequence ID" value="NZ_JAXAVV010000004.1"/>
</dbReference>
<reference evidence="1 2" key="1">
    <citation type="submission" date="2023-11" db="EMBL/GenBank/DDBJ databases">
        <title>Lentzea sokolovensis, sp. nov., Lentzea kristufkii, sp. nov., and Lentzea miocenensis, sp. nov., rare actinobacteria from Sokolov Coal Basin, Miocene lacustrine sediment, Czech Republic.</title>
        <authorList>
            <person name="Lara A."/>
            <person name="Kotroba L."/>
            <person name="Nouioui I."/>
            <person name="Neumann-Schaal M."/>
            <person name="Mast Y."/>
            <person name="Chronakova A."/>
        </authorList>
    </citation>
    <scope>NUCLEOTIDE SEQUENCE [LARGE SCALE GENOMIC DNA]</scope>
    <source>
        <strain evidence="1 2">BCCO 10_0798</strain>
    </source>
</reference>
<gene>
    <name evidence="1" type="ORF">SK571_09645</name>
</gene>
<evidence type="ECO:0008006" key="3">
    <source>
        <dbReference type="Google" id="ProtNLM"/>
    </source>
</evidence>
<name>A0ABU4TMX7_9PSEU</name>
<dbReference type="Proteomes" id="UP001271792">
    <property type="component" value="Unassembled WGS sequence"/>
</dbReference>
<evidence type="ECO:0000313" key="1">
    <source>
        <dbReference type="EMBL" id="MDX8049640.1"/>
    </source>
</evidence>
<accession>A0ABU4TMX7</accession>
<comment type="caution">
    <text evidence="1">The sequence shown here is derived from an EMBL/GenBank/DDBJ whole genome shotgun (WGS) entry which is preliminary data.</text>
</comment>
<proteinExistence type="predicted"/>
<organism evidence="1 2">
    <name type="scientific">Lentzea kristufekii</name>
    <dbReference type="NCBI Taxonomy" id="3095430"/>
    <lineage>
        <taxon>Bacteria</taxon>
        <taxon>Bacillati</taxon>
        <taxon>Actinomycetota</taxon>
        <taxon>Actinomycetes</taxon>
        <taxon>Pseudonocardiales</taxon>
        <taxon>Pseudonocardiaceae</taxon>
        <taxon>Lentzea</taxon>
    </lineage>
</organism>
<protein>
    <recommendedName>
        <fullName evidence="3">J domain-containing protein</fullName>
    </recommendedName>
</protein>